<dbReference type="PROSITE" id="PS50975">
    <property type="entry name" value="ATP_GRASP"/>
    <property type="match status" value="1"/>
</dbReference>
<protein>
    <submittedName>
        <fullName evidence="10">3-methylcrotonyl-CoA carboxylase alpha subunit/acetyl-CoA/propionyl-CoA carboxylase, biotin carboxylase, biotin carboxyl carrier protein</fullName>
    </submittedName>
</protein>
<dbReference type="Pfam" id="PF02786">
    <property type="entry name" value="CPSase_L_D2"/>
    <property type="match status" value="1"/>
</dbReference>
<dbReference type="RefSeq" id="WP_092435642.1">
    <property type="nucleotide sequence ID" value="NZ_FMYP01000007.1"/>
</dbReference>
<dbReference type="CDD" id="cd06850">
    <property type="entry name" value="biotinyl_domain"/>
    <property type="match status" value="1"/>
</dbReference>
<dbReference type="InterPro" id="IPR005479">
    <property type="entry name" value="CPAse_ATP-bd"/>
</dbReference>
<sequence length="656" mass="72048">MISRLLIANRGEIALRIMRTAKRLGIHTIAVYSEDEGRPLHAMMADSAVSLGSGSLRDTYLNIAKIVELAKTHQADAIHPGYGFLSENAEFAEAVEHAGIRFVGPTSTSIALLGNKVAARDIATNIGIPTLPGATGSSADILALAATIGFPVLVKPAGGGGGKGMYIAQGLDHLDSLLKQSAREAGAAFGTREVYIEKYIPEARHIEVQIIGDGNGKVIHLFDRECSLQRRYQKIVEEAPSPSLSIDQRERITGYALALAAHVNYRSAGTVEFLLDGQGNVFFLEMNTRIQVEHPVTEMVTSTDIVEIQLQVAGGESLLISQENIWLKGNAIEVRVYAEDSERNFAPATGTIDAFAFPVEPWLRVEHAMRAHDQVTGLFDPMLGKVIVKGSNRKEAISRLRQVLGQSFLHGVTNNIGFLQYVIESKQFASNRISTNTIDEIATGYSNNQLLPTEVILAFAITTLTNNSTQPSLLQKVWTSFGASQPMGRLRFTHLNDSFEFPISLFRQNSLTLELPDGSHSATNFVFSESKLEFEKDGERMTLFFTRKNWGVYLTFGNRNYRLEYPNHLSDGEYKPRPIRLESGERVVISPLHGKVLSLSVIEGEIVEVGSTLMIIEAMKMENLISSPQRAKIGKVLVSLDDQVSDGAELIILEKI</sequence>
<dbReference type="SMART" id="SM00878">
    <property type="entry name" value="Biotin_carb_C"/>
    <property type="match status" value="1"/>
</dbReference>
<dbReference type="GO" id="GO:0016874">
    <property type="term" value="F:ligase activity"/>
    <property type="evidence" value="ECO:0007669"/>
    <property type="project" value="UniProtKB-KW"/>
</dbReference>
<keyword evidence="5" id="KW-0092">Biotin</keyword>
<dbReference type="SUPFAM" id="SSF51246">
    <property type="entry name" value="Rudiment single hybrid motif"/>
    <property type="match status" value="1"/>
</dbReference>
<dbReference type="SUPFAM" id="SSF56059">
    <property type="entry name" value="Glutathione synthetase ATP-binding domain-like"/>
    <property type="match status" value="1"/>
</dbReference>
<evidence type="ECO:0000313" key="10">
    <source>
        <dbReference type="EMBL" id="SDB89359.1"/>
    </source>
</evidence>
<dbReference type="Proteomes" id="UP000199452">
    <property type="component" value="Unassembled WGS sequence"/>
</dbReference>
<dbReference type="InterPro" id="IPR011053">
    <property type="entry name" value="Single_hybrid_motif"/>
</dbReference>
<feature type="domain" description="Lipoyl-binding" evidence="7">
    <location>
        <begin position="576"/>
        <end position="654"/>
    </location>
</feature>
<dbReference type="STRING" id="1640674.SAMN05216323_100719"/>
<dbReference type="PANTHER" id="PTHR18866">
    <property type="entry name" value="CARBOXYLASE:PYRUVATE/ACETYL-COA/PROPIONYL-COA CARBOXYLASE"/>
    <property type="match status" value="1"/>
</dbReference>
<dbReference type="AlphaFoldDB" id="A0A1G6H525"/>
<organism evidence="10 11">
    <name type="scientific">Williamwhitmania taraxaci</name>
    <dbReference type="NCBI Taxonomy" id="1640674"/>
    <lineage>
        <taxon>Bacteria</taxon>
        <taxon>Pseudomonadati</taxon>
        <taxon>Bacteroidota</taxon>
        <taxon>Bacteroidia</taxon>
        <taxon>Bacteroidales</taxon>
        <taxon>Williamwhitmaniaceae</taxon>
        <taxon>Williamwhitmania</taxon>
    </lineage>
</organism>
<evidence type="ECO:0000256" key="3">
    <source>
        <dbReference type="ARBA" id="ARBA00022741"/>
    </source>
</evidence>
<dbReference type="PROSITE" id="PS00867">
    <property type="entry name" value="CPSASE_2"/>
    <property type="match status" value="1"/>
</dbReference>
<evidence type="ECO:0000256" key="4">
    <source>
        <dbReference type="ARBA" id="ARBA00022840"/>
    </source>
</evidence>
<dbReference type="OrthoDB" id="9807469at2"/>
<evidence type="ECO:0000259" key="8">
    <source>
        <dbReference type="PROSITE" id="PS50975"/>
    </source>
</evidence>
<dbReference type="InterPro" id="IPR011761">
    <property type="entry name" value="ATP-grasp"/>
</dbReference>
<dbReference type="InterPro" id="IPR000089">
    <property type="entry name" value="Biotin_lipoyl"/>
</dbReference>
<dbReference type="InterPro" id="IPR005482">
    <property type="entry name" value="Biotin_COase_C"/>
</dbReference>
<dbReference type="SUPFAM" id="SSF51230">
    <property type="entry name" value="Single hybrid motif"/>
    <property type="match status" value="1"/>
</dbReference>
<evidence type="ECO:0000256" key="6">
    <source>
        <dbReference type="PROSITE-ProRule" id="PRU00409"/>
    </source>
</evidence>
<dbReference type="Pfam" id="PF02785">
    <property type="entry name" value="Biotin_carb_C"/>
    <property type="match status" value="1"/>
</dbReference>
<dbReference type="PANTHER" id="PTHR18866:SF33">
    <property type="entry name" value="METHYLCROTONOYL-COA CARBOXYLASE SUBUNIT ALPHA, MITOCHONDRIAL-RELATED"/>
    <property type="match status" value="1"/>
</dbReference>
<dbReference type="Pfam" id="PF00364">
    <property type="entry name" value="Biotin_lipoyl"/>
    <property type="match status" value="1"/>
</dbReference>
<evidence type="ECO:0000256" key="1">
    <source>
        <dbReference type="ARBA" id="ARBA00001953"/>
    </source>
</evidence>
<dbReference type="PROSITE" id="PS00866">
    <property type="entry name" value="CPSASE_1"/>
    <property type="match status" value="1"/>
</dbReference>
<name>A0A1G6H525_9BACT</name>
<dbReference type="GO" id="GO:0046872">
    <property type="term" value="F:metal ion binding"/>
    <property type="evidence" value="ECO:0007669"/>
    <property type="project" value="InterPro"/>
</dbReference>
<dbReference type="EMBL" id="FMYP01000007">
    <property type="protein sequence ID" value="SDB89359.1"/>
    <property type="molecule type" value="Genomic_DNA"/>
</dbReference>
<keyword evidence="11" id="KW-1185">Reference proteome</keyword>
<feature type="domain" description="ATP-grasp" evidence="8">
    <location>
        <begin position="120"/>
        <end position="314"/>
    </location>
</feature>
<gene>
    <name evidence="10" type="ORF">SAMN05216323_100719</name>
</gene>
<dbReference type="GO" id="GO:0005524">
    <property type="term" value="F:ATP binding"/>
    <property type="evidence" value="ECO:0007669"/>
    <property type="project" value="UniProtKB-UniRule"/>
</dbReference>
<dbReference type="Gene3D" id="2.40.50.100">
    <property type="match status" value="1"/>
</dbReference>
<dbReference type="Pfam" id="PF00289">
    <property type="entry name" value="Biotin_carb_N"/>
    <property type="match status" value="1"/>
</dbReference>
<keyword evidence="3 6" id="KW-0547">Nucleotide-binding</keyword>
<evidence type="ECO:0000313" key="11">
    <source>
        <dbReference type="Proteomes" id="UP000199452"/>
    </source>
</evidence>
<evidence type="ECO:0000259" key="9">
    <source>
        <dbReference type="PROSITE" id="PS50979"/>
    </source>
</evidence>
<reference evidence="10 11" key="1">
    <citation type="submission" date="2016-09" db="EMBL/GenBank/DDBJ databases">
        <authorList>
            <person name="Capua I."/>
            <person name="De Benedictis P."/>
            <person name="Joannis T."/>
            <person name="Lombin L.H."/>
            <person name="Cattoli G."/>
        </authorList>
    </citation>
    <scope>NUCLEOTIDE SEQUENCE [LARGE SCALE GENOMIC DNA]</scope>
    <source>
        <strain evidence="10 11">A7P-90m</strain>
    </source>
</reference>
<evidence type="ECO:0000259" key="7">
    <source>
        <dbReference type="PROSITE" id="PS50968"/>
    </source>
</evidence>
<keyword evidence="4 6" id="KW-0067">ATP-binding</keyword>
<accession>A0A1G6H525</accession>
<dbReference type="PROSITE" id="PS50979">
    <property type="entry name" value="BC"/>
    <property type="match status" value="1"/>
</dbReference>
<dbReference type="PROSITE" id="PS50968">
    <property type="entry name" value="BIOTINYL_LIPOYL"/>
    <property type="match status" value="1"/>
</dbReference>
<feature type="domain" description="Biotin carboxylation" evidence="9">
    <location>
        <begin position="1"/>
        <end position="443"/>
    </location>
</feature>
<dbReference type="Gene3D" id="3.30.470.20">
    <property type="entry name" value="ATP-grasp fold, B domain"/>
    <property type="match status" value="1"/>
</dbReference>
<proteinExistence type="predicted"/>
<keyword evidence="2" id="KW-0436">Ligase</keyword>
<dbReference type="SUPFAM" id="SSF52440">
    <property type="entry name" value="PreATP-grasp domain"/>
    <property type="match status" value="1"/>
</dbReference>
<dbReference type="InterPro" id="IPR016185">
    <property type="entry name" value="PreATP-grasp_dom_sf"/>
</dbReference>
<evidence type="ECO:0000256" key="5">
    <source>
        <dbReference type="ARBA" id="ARBA00023267"/>
    </source>
</evidence>
<dbReference type="InterPro" id="IPR011764">
    <property type="entry name" value="Biotin_carboxylation_dom"/>
</dbReference>
<comment type="cofactor">
    <cofactor evidence="1">
        <name>biotin</name>
        <dbReference type="ChEBI" id="CHEBI:57586"/>
    </cofactor>
</comment>
<dbReference type="InterPro" id="IPR050856">
    <property type="entry name" value="Biotin_carboxylase_complex"/>
</dbReference>
<evidence type="ECO:0000256" key="2">
    <source>
        <dbReference type="ARBA" id="ARBA00022598"/>
    </source>
</evidence>
<dbReference type="InterPro" id="IPR005481">
    <property type="entry name" value="BC-like_N"/>
</dbReference>
<dbReference type="InterPro" id="IPR011054">
    <property type="entry name" value="Rudment_hybrid_motif"/>
</dbReference>
<dbReference type="FunFam" id="3.40.50.20:FF:000010">
    <property type="entry name" value="Propionyl-CoA carboxylase subunit alpha"/>
    <property type="match status" value="1"/>
</dbReference>